<accession>A0ABW0KNC6</accession>
<reference evidence="3" key="1">
    <citation type="journal article" date="2019" name="Int. J. Syst. Evol. Microbiol.">
        <title>The Global Catalogue of Microorganisms (GCM) 10K type strain sequencing project: providing services to taxonomists for standard genome sequencing and annotation.</title>
        <authorList>
            <consortium name="The Broad Institute Genomics Platform"/>
            <consortium name="The Broad Institute Genome Sequencing Center for Infectious Disease"/>
            <person name="Wu L."/>
            <person name="Ma J."/>
        </authorList>
    </citation>
    <scope>NUCLEOTIDE SEQUENCE [LARGE SCALE GENOMIC DNA]</scope>
    <source>
        <strain evidence="3">CGMCC 4.1469</strain>
    </source>
</reference>
<proteinExistence type="predicted"/>
<keyword evidence="1" id="KW-0472">Membrane</keyword>
<sequence length="77" mass="9204">MNEDNDQGHSLSYWRLSYRQKFIRTLWTSVFLLLLIVIDPPDGTVWSLSIYGVLLLAVIVQAVYTFYRWQRDERHKA</sequence>
<dbReference type="EMBL" id="JBHSMQ010000002">
    <property type="protein sequence ID" value="MFC5454421.1"/>
    <property type="molecule type" value="Genomic_DNA"/>
</dbReference>
<dbReference type="RefSeq" id="WP_377164486.1">
    <property type="nucleotide sequence ID" value="NZ_JBHSMQ010000002.1"/>
</dbReference>
<feature type="transmembrane region" description="Helical" evidence="1">
    <location>
        <begin position="44"/>
        <end position="67"/>
    </location>
</feature>
<protein>
    <submittedName>
        <fullName evidence="2">Uncharacterized protein</fullName>
    </submittedName>
</protein>
<keyword evidence="3" id="KW-1185">Reference proteome</keyword>
<evidence type="ECO:0000256" key="1">
    <source>
        <dbReference type="SAM" id="Phobius"/>
    </source>
</evidence>
<keyword evidence="1" id="KW-1133">Transmembrane helix</keyword>
<organism evidence="2 3">
    <name type="scientific">Prosthecobacter fluviatilis</name>
    <dbReference type="NCBI Taxonomy" id="445931"/>
    <lineage>
        <taxon>Bacteria</taxon>
        <taxon>Pseudomonadati</taxon>
        <taxon>Verrucomicrobiota</taxon>
        <taxon>Verrucomicrobiia</taxon>
        <taxon>Verrucomicrobiales</taxon>
        <taxon>Verrucomicrobiaceae</taxon>
        <taxon>Prosthecobacter</taxon>
    </lineage>
</organism>
<keyword evidence="1" id="KW-0812">Transmembrane</keyword>
<evidence type="ECO:0000313" key="3">
    <source>
        <dbReference type="Proteomes" id="UP001596052"/>
    </source>
</evidence>
<dbReference type="Proteomes" id="UP001596052">
    <property type="component" value="Unassembled WGS sequence"/>
</dbReference>
<gene>
    <name evidence="2" type="ORF">ACFQDI_06090</name>
</gene>
<name>A0ABW0KNC6_9BACT</name>
<comment type="caution">
    <text evidence="2">The sequence shown here is derived from an EMBL/GenBank/DDBJ whole genome shotgun (WGS) entry which is preliminary data.</text>
</comment>
<feature type="transmembrane region" description="Helical" evidence="1">
    <location>
        <begin position="21"/>
        <end position="38"/>
    </location>
</feature>
<evidence type="ECO:0000313" key="2">
    <source>
        <dbReference type="EMBL" id="MFC5454421.1"/>
    </source>
</evidence>